<reference evidence="3" key="1">
    <citation type="submission" date="2019-04" db="EMBL/GenBank/DDBJ databases">
        <authorList>
            <person name="Melise S."/>
            <person name="Noan J."/>
            <person name="Okalmin O."/>
        </authorList>
    </citation>
    <scope>NUCLEOTIDE SEQUENCE</scope>
    <source>
        <strain evidence="3">FN9</strain>
    </source>
</reference>
<accession>A0A4E9EDE8</accession>
<evidence type="ECO:0000256" key="1">
    <source>
        <dbReference type="SAM" id="MobiDB-lite"/>
    </source>
</evidence>
<reference evidence="2" key="2">
    <citation type="submission" date="2021-03" db="EMBL/GenBank/DDBJ databases">
        <authorList>
            <person name="Alouane T."/>
            <person name="Langin T."/>
            <person name="Bonhomme L."/>
        </authorList>
    </citation>
    <scope>NUCLEOTIDE SEQUENCE</scope>
    <source>
        <strain evidence="2">MDC_Fg202</strain>
    </source>
</reference>
<dbReference type="AlphaFoldDB" id="A0A4E9EDE8"/>
<dbReference type="EMBL" id="CAJPIJ010000071">
    <property type="protein sequence ID" value="CAG1966422.1"/>
    <property type="molecule type" value="Genomic_DNA"/>
</dbReference>
<name>A0A4E9EDE8_GIBZA</name>
<protein>
    <submittedName>
        <fullName evidence="3">Uncharacterized protein</fullName>
    </submittedName>
</protein>
<organism evidence="3">
    <name type="scientific">Gibberella zeae</name>
    <name type="common">Wheat head blight fungus</name>
    <name type="synonym">Fusarium graminearum</name>
    <dbReference type="NCBI Taxonomy" id="5518"/>
    <lineage>
        <taxon>Eukaryota</taxon>
        <taxon>Fungi</taxon>
        <taxon>Dikarya</taxon>
        <taxon>Ascomycota</taxon>
        <taxon>Pezizomycotina</taxon>
        <taxon>Sordariomycetes</taxon>
        <taxon>Hypocreomycetidae</taxon>
        <taxon>Hypocreales</taxon>
        <taxon>Nectriaceae</taxon>
        <taxon>Fusarium</taxon>
    </lineage>
</organism>
<dbReference type="EMBL" id="CAAKMV010000138">
    <property type="protein sequence ID" value="VIO59189.1"/>
    <property type="molecule type" value="Genomic_DNA"/>
</dbReference>
<feature type="region of interest" description="Disordered" evidence="1">
    <location>
        <begin position="1"/>
        <end position="66"/>
    </location>
</feature>
<sequence length="66" mass="7101">MASAHEEVRAEPQAQGQSRIGPSERGTEKKKKSSSNVVMRAIGRSGHPNPPIPVEMKLGILGQRTP</sequence>
<evidence type="ECO:0000313" key="2">
    <source>
        <dbReference type="EMBL" id="CAG1966422.1"/>
    </source>
</evidence>
<feature type="compositionally biased region" description="Basic and acidic residues" evidence="1">
    <location>
        <begin position="1"/>
        <end position="10"/>
    </location>
</feature>
<gene>
    <name evidence="3" type="ORF">FUG_LOCUS336996</name>
    <name evidence="2" type="ORF">MDCFG202_LOCUS34013</name>
</gene>
<evidence type="ECO:0000313" key="3">
    <source>
        <dbReference type="EMBL" id="VIO59189.1"/>
    </source>
</evidence>
<proteinExistence type="predicted"/>
<dbReference type="Proteomes" id="UP000746612">
    <property type="component" value="Unassembled WGS sequence"/>
</dbReference>